<evidence type="ECO:0000313" key="1">
    <source>
        <dbReference type="EMBL" id="CCH67743.1"/>
    </source>
</evidence>
<dbReference type="RefSeq" id="WP_008234693.1">
    <property type="nucleotide sequence ID" value="NZ_CAIY01000055.1"/>
</dbReference>
<reference evidence="2" key="2">
    <citation type="submission" date="2016-01" db="EMBL/GenBank/DDBJ databases">
        <title>Diatom-associated endosymboitic cyanobacterium lacks core nitrogen metabolism enzymes.</title>
        <authorList>
            <person name="Hilton J.A."/>
            <person name="Foster R.A."/>
            <person name="Tripp H.J."/>
            <person name="Carter B.J."/>
            <person name="Zehr J.P."/>
            <person name="Villareal T.A."/>
        </authorList>
    </citation>
    <scope>NUCLEOTIDE SEQUENCE [LARGE SCALE GENOMIC DNA]</scope>
    <source>
        <strain evidence="2">HH01</strain>
    </source>
</reference>
<name>M1X0X3_9NOST</name>
<comment type="caution">
    <text evidence="1">The sequence shown here is derived from an EMBL/GenBank/DDBJ whole genome shotgun (WGS) entry which is preliminary data.</text>
</comment>
<dbReference type="AlphaFoldDB" id="M1X0X3"/>
<sequence>MLKLGKKISGYQSIYYLYLPKPFELEELGAAIQNFLVGLKIIKL</sequence>
<organism evidence="1 2">
    <name type="scientific">Richelia intracellularis HH01</name>
    <dbReference type="NCBI Taxonomy" id="1165094"/>
    <lineage>
        <taxon>Bacteria</taxon>
        <taxon>Bacillati</taxon>
        <taxon>Cyanobacteriota</taxon>
        <taxon>Cyanophyceae</taxon>
        <taxon>Nostocales</taxon>
        <taxon>Nostocaceae</taxon>
        <taxon>Richelia</taxon>
    </lineage>
</organism>
<dbReference type="Proteomes" id="UP000053051">
    <property type="component" value="Unassembled WGS sequence"/>
</dbReference>
<gene>
    <name evidence="1" type="ORF">RINTHH_15880</name>
</gene>
<dbReference type="EMBL" id="CAIY01000055">
    <property type="protein sequence ID" value="CCH67743.1"/>
    <property type="molecule type" value="Genomic_DNA"/>
</dbReference>
<accession>M1X0X3</accession>
<reference evidence="1 2" key="1">
    <citation type="submission" date="2012-05" db="EMBL/GenBank/DDBJ databases">
        <authorList>
            <person name="Hilton J."/>
        </authorList>
    </citation>
    <scope>NUCLEOTIDE SEQUENCE [LARGE SCALE GENOMIC DNA]</scope>
    <source>
        <strain evidence="1 2">HH01</strain>
    </source>
</reference>
<proteinExistence type="predicted"/>
<evidence type="ECO:0000313" key="2">
    <source>
        <dbReference type="Proteomes" id="UP000053051"/>
    </source>
</evidence>
<keyword evidence="2" id="KW-1185">Reference proteome</keyword>
<protein>
    <submittedName>
        <fullName evidence="1">Uncharacterized protein</fullName>
    </submittedName>
</protein>